<gene>
    <name evidence="1" type="ORF">ENW73_00350</name>
</gene>
<name>A0A7C6A8P1_UNCW3</name>
<proteinExistence type="predicted"/>
<dbReference type="AlphaFoldDB" id="A0A7C6A8P1"/>
<dbReference type="EMBL" id="DTLI01000014">
    <property type="protein sequence ID" value="HHS51304.1"/>
    <property type="molecule type" value="Genomic_DNA"/>
</dbReference>
<sequence length="75" mass="8839">MITAQKIPQTKREDVGTGIKSMTISQKHNYQPQFFWCVKYARPLEDSKVVEKHCQKNNCAFLLQAWLADYYSLNR</sequence>
<organism evidence="1">
    <name type="scientific">candidate division WOR-3 bacterium</name>
    <dbReference type="NCBI Taxonomy" id="2052148"/>
    <lineage>
        <taxon>Bacteria</taxon>
        <taxon>Bacteria division WOR-3</taxon>
    </lineage>
</organism>
<protein>
    <submittedName>
        <fullName evidence="1">Uncharacterized protein</fullName>
    </submittedName>
</protein>
<accession>A0A7C6A8P1</accession>
<evidence type="ECO:0000313" key="1">
    <source>
        <dbReference type="EMBL" id="HHS51304.1"/>
    </source>
</evidence>
<reference evidence="1" key="1">
    <citation type="journal article" date="2020" name="mSystems">
        <title>Genome- and Community-Level Interaction Insights into Carbon Utilization and Element Cycling Functions of Hydrothermarchaeota in Hydrothermal Sediment.</title>
        <authorList>
            <person name="Zhou Z."/>
            <person name="Liu Y."/>
            <person name="Xu W."/>
            <person name="Pan J."/>
            <person name="Luo Z.H."/>
            <person name="Li M."/>
        </authorList>
    </citation>
    <scope>NUCLEOTIDE SEQUENCE [LARGE SCALE GENOMIC DNA]</scope>
    <source>
        <strain evidence="1">SpSt-876</strain>
    </source>
</reference>
<comment type="caution">
    <text evidence="1">The sequence shown here is derived from an EMBL/GenBank/DDBJ whole genome shotgun (WGS) entry which is preliminary data.</text>
</comment>